<evidence type="ECO:0000313" key="10">
    <source>
        <dbReference type="Proteomes" id="UP000199663"/>
    </source>
</evidence>
<dbReference type="InterPro" id="IPR006067">
    <property type="entry name" value="NO2/SO3_Rdtase_4Fe4S_dom"/>
</dbReference>
<dbReference type="InterPro" id="IPR045854">
    <property type="entry name" value="NO2/SO3_Rdtase_4Fe4S_sf"/>
</dbReference>
<keyword evidence="1" id="KW-0004">4Fe-4S</keyword>
<dbReference type="PANTHER" id="PTHR32439">
    <property type="entry name" value="FERREDOXIN--NITRITE REDUCTASE, CHLOROPLASTIC"/>
    <property type="match status" value="1"/>
</dbReference>
<evidence type="ECO:0000256" key="4">
    <source>
        <dbReference type="ARBA" id="ARBA00023002"/>
    </source>
</evidence>
<dbReference type="EMBL" id="FNQC01000027">
    <property type="protein sequence ID" value="SDZ56892.1"/>
    <property type="molecule type" value="Genomic_DNA"/>
</dbReference>
<proteinExistence type="predicted"/>
<dbReference type="Pfam" id="PF01077">
    <property type="entry name" value="NIR_SIR"/>
    <property type="match status" value="2"/>
</dbReference>
<keyword evidence="3" id="KW-0479">Metal-binding</keyword>
<dbReference type="SUPFAM" id="SSF56014">
    <property type="entry name" value="Nitrite and sulphite reductase 4Fe-4S domain-like"/>
    <property type="match status" value="2"/>
</dbReference>
<dbReference type="PRINTS" id="PR00397">
    <property type="entry name" value="SIROHAEM"/>
</dbReference>
<organism evidence="9 10">
    <name type="scientific">Rhodonellum ikkaensis</name>
    <dbReference type="NCBI Taxonomy" id="336829"/>
    <lineage>
        <taxon>Bacteria</taxon>
        <taxon>Pseudomonadati</taxon>
        <taxon>Bacteroidota</taxon>
        <taxon>Cytophagia</taxon>
        <taxon>Cytophagales</taxon>
        <taxon>Cytophagaceae</taxon>
        <taxon>Rhodonellum</taxon>
    </lineage>
</organism>
<dbReference type="InterPro" id="IPR036136">
    <property type="entry name" value="Nit/Sulf_reduc_fer-like_dom_sf"/>
</dbReference>
<dbReference type="Pfam" id="PF03460">
    <property type="entry name" value="NIR_SIR_ferr"/>
    <property type="match status" value="2"/>
</dbReference>
<keyword evidence="5" id="KW-0408">Iron</keyword>
<gene>
    <name evidence="9" type="ORF">SAMN05444412_1277</name>
</gene>
<evidence type="ECO:0000256" key="5">
    <source>
        <dbReference type="ARBA" id="ARBA00023004"/>
    </source>
</evidence>
<keyword evidence="4" id="KW-0560">Oxidoreductase</keyword>
<keyword evidence="6" id="KW-0411">Iron-sulfur</keyword>
<dbReference type="RefSeq" id="WP_026333909.1">
    <property type="nucleotide sequence ID" value="NZ_FNQC01000027.1"/>
</dbReference>
<sequence length="700" mass="78645">MQSFRTEIENPIVERDILDLEKKIALFRNGNIDEEKFRSLRLARGIYGQRQPGVQMIRIKLPYGKATGDQLTRIADVSDKYSTGRLHITTRQDIQIHYVSLDQTPELWAELEKDDVTLREACGNTVRNITASETAGVDPLEPFDVTPYADEVFRYLLRNPICQEMGRKFKMSFSASEEDTALSYLHDLGFIPQVKNENGEEIRGFKVLLGGGLGSQPRHADLITEFLAIDELIPFIESVLRIFDRHGERAKRLKARMKFLIKDIGTEAFLQLVQEEQKALPYKKYPIDTQAFEAAKTLPNPEILAVAEPLDLAYAQWLVTNVLPQKQEGYVSIGVKVSLGDFYTDQARILSALVKQYANDEVRFTLRQNILIRDVKKELVPFFYGELKKIGLADHGYNTLGDITACPGTDTCNLGIASSTGIAKELEKVILHEYPQYLKNTDLTIKISGCMNACGQHNMAHIGFQGMSMKVGKAVIPALQVLLGGGTLGNGNGRFSDKVIKIPSKRGPEALRILLDDFNLNVGENENFLGYYDRQGQMYFYDMLKVLTSTEILTDSDYVDWGHEESYQIAVGVGECAGVVIDLVATLLLEAREKLDLAKENLDEKKWADSIYQTYAGMINGAKAILLGESISTNSYANIVALFDESFVQTGKIDLGSDFSSLVFQIKENEPTEEFANTYYTQAQEVFENLIKFREKEVAL</sequence>
<evidence type="ECO:0000259" key="7">
    <source>
        <dbReference type="Pfam" id="PF01077"/>
    </source>
</evidence>
<dbReference type="InterPro" id="IPR005117">
    <property type="entry name" value="NiRdtase/SiRdtase_haem-b_fer"/>
</dbReference>
<dbReference type="PANTHER" id="PTHR32439:SF9">
    <property type="entry name" value="BLR3264 PROTEIN"/>
    <property type="match status" value="1"/>
</dbReference>
<accession>A0A1H3U3G3</accession>
<dbReference type="InterPro" id="IPR051329">
    <property type="entry name" value="NIR_SIR_4Fe-4S"/>
</dbReference>
<feature type="domain" description="Nitrite/Sulfite reductase ferredoxin-like" evidence="8">
    <location>
        <begin position="324"/>
        <end position="389"/>
    </location>
</feature>
<dbReference type="Gene3D" id="3.90.480.10">
    <property type="entry name" value="Sulfite Reductase Hemoprotein,Domain 2"/>
    <property type="match status" value="1"/>
</dbReference>
<keyword evidence="2" id="KW-0349">Heme</keyword>
<keyword evidence="10" id="KW-1185">Reference proteome</keyword>
<evidence type="ECO:0000256" key="2">
    <source>
        <dbReference type="ARBA" id="ARBA00022617"/>
    </source>
</evidence>
<dbReference type="InterPro" id="IPR006066">
    <property type="entry name" value="NO2/SO3_Rdtase_FeS/sirohaem_BS"/>
</dbReference>
<dbReference type="Gene3D" id="3.30.413.10">
    <property type="entry name" value="Sulfite Reductase Hemoprotein, domain 1"/>
    <property type="match status" value="2"/>
</dbReference>
<evidence type="ECO:0000256" key="6">
    <source>
        <dbReference type="ARBA" id="ARBA00023014"/>
    </source>
</evidence>
<feature type="domain" description="Nitrite/sulphite reductase 4Fe-4S" evidence="7">
    <location>
        <begin position="398"/>
        <end position="519"/>
    </location>
</feature>
<evidence type="ECO:0000256" key="3">
    <source>
        <dbReference type="ARBA" id="ARBA00022723"/>
    </source>
</evidence>
<feature type="domain" description="Nitrite/Sulfite reductase ferredoxin-like" evidence="8">
    <location>
        <begin position="47"/>
        <end position="113"/>
    </location>
</feature>
<name>A0A1H3U3G3_9BACT</name>
<dbReference type="Gene3D" id="1.20.120.330">
    <property type="entry name" value="Nucleotidyltransferases domain 2"/>
    <property type="match status" value="1"/>
</dbReference>
<comment type="caution">
    <text evidence="9">The sequence shown here is derived from an EMBL/GenBank/DDBJ whole genome shotgun (WGS) entry which is preliminary data.</text>
</comment>
<reference evidence="9 10" key="1">
    <citation type="submission" date="2016-10" db="EMBL/GenBank/DDBJ databases">
        <authorList>
            <person name="Varghese N."/>
            <person name="Submissions S."/>
        </authorList>
    </citation>
    <scope>NUCLEOTIDE SEQUENCE [LARGE SCALE GENOMIC DNA]</scope>
    <source>
        <strain evidence="9 10">DSM 17997</strain>
    </source>
</reference>
<evidence type="ECO:0000256" key="1">
    <source>
        <dbReference type="ARBA" id="ARBA00022485"/>
    </source>
</evidence>
<dbReference type="SUPFAM" id="SSF55124">
    <property type="entry name" value="Nitrite/Sulfite reductase N-terminal domain-like"/>
    <property type="match status" value="2"/>
</dbReference>
<evidence type="ECO:0000259" key="8">
    <source>
        <dbReference type="Pfam" id="PF03460"/>
    </source>
</evidence>
<evidence type="ECO:0000313" key="9">
    <source>
        <dbReference type="EMBL" id="SDZ56892.1"/>
    </source>
</evidence>
<protein>
    <submittedName>
        <fullName evidence="9">Sulfite reductase (Ferredoxin)</fullName>
    </submittedName>
</protein>
<feature type="domain" description="Nitrite/sulphite reductase 4Fe-4S" evidence="7">
    <location>
        <begin position="122"/>
        <end position="276"/>
    </location>
</feature>
<dbReference type="Proteomes" id="UP000199663">
    <property type="component" value="Unassembled WGS sequence"/>
</dbReference>